<dbReference type="InterPro" id="IPR000847">
    <property type="entry name" value="LysR_HTH_N"/>
</dbReference>
<dbReference type="InterPro" id="IPR005119">
    <property type="entry name" value="LysR_subst-bd"/>
</dbReference>
<keyword evidence="4" id="KW-0804">Transcription</keyword>
<dbReference type="SUPFAM" id="SSF53850">
    <property type="entry name" value="Periplasmic binding protein-like II"/>
    <property type="match status" value="1"/>
</dbReference>
<dbReference type="PROSITE" id="PS50931">
    <property type="entry name" value="HTH_LYSR"/>
    <property type="match status" value="1"/>
</dbReference>
<gene>
    <name evidence="6" type="ordered locus">Reut_C6141</name>
</gene>
<comment type="similarity">
    <text evidence="1">Belongs to the LysR transcriptional regulatory family.</text>
</comment>
<evidence type="ECO:0000256" key="1">
    <source>
        <dbReference type="ARBA" id="ARBA00009437"/>
    </source>
</evidence>
<dbReference type="PANTHER" id="PTHR30537">
    <property type="entry name" value="HTH-TYPE TRANSCRIPTIONAL REGULATOR"/>
    <property type="match status" value="1"/>
</dbReference>
<evidence type="ECO:0000259" key="5">
    <source>
        <dbReference type="PROSITE" id="PS50931"/>
    </source>
</evidence>
<reference evidence="6" key="1">
    <citation type="submission" date="2005-08" db="EMBL/GenBank/DDBJ databases">
        <title>Complete sequence of a megaplasmid of Ralstonia eutropha JMP134.</title>
        <authorList>
            <person name="Copeland A."/>
            <person name="Lucas S."/>
            <person name="Lapidus A."/>
            <person name="Barry K."/>
            <person name="Detter J.C."/>
            <person name="Glavina T."/>
            <person name="Hammon N."/>
            <person name="Israni S."/>
            <person name="Pitluck S."/>
            <person name="Goltsman E."/>
            <person name="Martinez M."/>
            <person name="Vergez L."/>
            <person name="Larimer F."/>
            <person name="Land M."/>
            <person name="Lykidis A."/>
            <person name="Richardson P."/>
        </authorList>
    </citation>
    <scope>NUCLEOTIDE SEQUENCE [LARGE SCALE GENOMIC DNA]</scope>
    <source>
        <strain evidence="6">JMP134</strain>
        <plasmid evidence="6">megaplasmid</plasmid>
    </source>
</reference>
<dbReference type="EMBL" id="CP000092">
    <property type="protein sequence ID" value="AAZ65461.1"/>
    <property type="molecule type" value="Genomic_DNA"/>
</dbReference>
<evidence type="ECO:0000256" key="3">
    <source>
        <dbReference type="ARBA" id="ARBA00023125"/>
    </source>
</evidence>
<dbReference type="Pfam" id="PF03466">
    <property type="entry name" value="LysR_substrate"/>
    <property type="match status" value="1"/>
</dbReference>
<accession>Q46N14</accession>
<dbReference type="HOGENOM" id="CLU_039613_2_0_4"/>
<dbReference type="PANTHER" id="PTHR30537:SF3">
    <property type="entry name" value="TRANSCRIPTIONAL REGULATORY PROTEIN"/>
    <property type="match status" value="1"/>
</dbReference>
<dbReference type="InterPro" id="IPR058163">
    <property type="entry name" value="LysR-type_TF_proteobact-type"/>
</dbReference>
<dbReference type="Gene3D" id="1.10.10.10">
    <property type="entry name" value="Winged helix-like DNA-binding domain superfamily/Winged helix DNA-binding domain"/>
    <property type="match status" value="1"/>
</dbReference>
<dbReference type="InterPro" id="IPR036390">
    <property type="entry name" value="WH_DNA-bd_sf"/>
</dbReference>
<dbReference type="Gene3D" id="3.40.190.290">
    <property type="match status" value="1"/>
</dbReference>
<dbReference type="GO" id="GO:0006351">
    <property type="term" value="P:DNA-templated transcription"/>
    <property type="evidence" value="ECO:0007669"/>
    <property type="project" value="TreeGrafter"/>
</dbReference>
<organism evidence="6">
    <name type="scientific">Cupriavidus pinatubonensis (strain JMP 134 / LMG 1197)</name>
    <name type="common">Cupriavidus necator (strain JMP 134)</name>
    <dbReference type="NCBI Taxonomy" id="264198"/>
    <lineage>
        <taxon>Bacteria</taxon>
        <taxon>Pseudomonadati</taxon>
        <taxon>Pseudomonadota</taxon>
        <taxon>Betaproteobacteria</taxon>
        <taxon>Burkholderiales</taxon>
        <taxon>Burkholderiaceae</taxon>
        <taxon>Cupriavidus</taxon>
    </lineage>
</organism>
<feature type="domain" description="HTH lysR-type" evidence="5">
    <location>
        <begin position="1"/>
        <end position="58"/>
    </location>
</feature>
<protein>
    <submittedName>
        <fullName evidence="6">Transcriptional regulator, LysR family</fullName>
    </submittedName>
</protein>
<dbReference type="SUPFAM" id="SSF46785">
    <property type="entry name" value="Winged helix' DNA-binding domain"/>
    <property type="match status" value="1"/>
</dbReference>
<dbReference type="InterPro" id="IPR036388">
    <property type="entry name" value="WH-like_DNA-bd_sf"/>
</dbReference>
<geneLocation type="plasmid" evidence="6">
    <name>megaplasmid</name>
</geneLocation>
<dbReference type="KEGG" id="reu:Reut_C6141"/>
<keyword evidence="2" id="KW-0805">Transcription regulation</keyword>
<proteinExistence type="inferred from homology"/>
<keyword evidence="6" id="KW-0614">Plasmid</keyword>
<sequence length="290" mass="32220">MNWNDTRVFLAVQRERTLRRAAKVVNMDQATVGRRIAALEHALGATLFLRTSDGYVLTSAGENALRSAEKMEQSAHELARQAQGIDTRLEGEVRVTTTDTLALAFLIPAIERLHAEHPDVRVLLNTSTQMMNLARREADIAVRTIKPDNPDLAARLLARWTVGLYASRTYLKRHGEPAVGTGFAGHDLVIYQPHTSGSRLPTLVGEPTHTGRLVSAVNSSLMLRATIRAGIAIGEVPVHLAERDGLVRIWPKRERAQPYEVWLVTHQDLRHTARVRAMIDAIVAEFEGSR</sequence>
<dbReference type="Pfam" id="PF00126">
    <property type="entry name" value="HTH_1"/>
    <property type="match status" value="1"/>
</dbReference>
<name>Q46N14_CUPPJ</name>
<keyword evidence="3" id="KW-0238">DNA-binding</keyword>
<dbReference type="AlphaFoldDB" id="Q46N14"/>
<dbReference type="eggNOG" id="COG0583">
    <property type="taxonomic scope" value="Bacteria"/>
</dbReference>
<evidence type="ECO:0000256" key="2">
    <source>
        <dbReference type="ARBA" id="ARBA00023015"/>
    </source>
</evidence>
<dbReference type="OrthoDB" id="9072091at2"/>
<evidence type="ECO:0000313" key="6">
    <source>
        <dbReference type="EMBL" id="AAZ65461.1"/>
    </source>
</evidence>
<evidence type="ECO:0000256" key="4">
    <source>
        <dbReference type="ARBA" id="ARBA00023163"/>
    </source>
</evidence>
<dbReference type="GO" id="GO:0043565">
    <property type="term" value="F:sequence-specific DNA binding"/>
    <property type="evidence" value="ECO:0007669"/>
    <property type="project" value="TreeGrafter"/>
</dbReference>
<dbReference type="GO" id="GO:0003700">
    <property type="term" value="F:DNA-binding transcription factor activity"/>
    <property type="evidence" value="ECO:0007669"/>
    <property type="project" value="InterPro"/>
</dbReference>